<evidence type="ECO:0000256" key="4">
    <source>
        <dbReference type="ARBA" id="ARBA00023002"/>
    </source>
</evidence>
<evidence type="ECO:0000313" key="6">
    <source>
        <dbReference type="EMBL" id="GGM90316.1"/>
    </source>
</evidence>
<dbReference type="InterPro" id="IPR017741">
    <property type="entry name" value="FAD-dependent_OxRdtase_HpnW"/>
</dbReference>
<evidence type="ECO:0000256" key="3">
    <source>
        <dbReference type="ARBA" id="ARBA00022630"/>
    </source>
</evidence>
<keyword evidence="3" id="KW-0285">Flavoprotein</keyword>
<protein>
    <submittedName>
        <fullName evidence="6">FAD-dependent oxidoreductase</fullName>
    </submittedName>
</protein>
<dbReference type="Proteomes" id="UP000597656">
    <property type="component" value="Unassembled WGS sequence"/>
</dbReference>
<dbReference type="Pfam" id="PF01266">
    <property type="entry name" value="DAO"/>
    <property type="match status" value="1"/>
</dbReference>
<evidence type="ECO:0000256" key="1">
    <source>
        <dbReference type="ARBA" id="ARBA00001974"/>
    </source>
</evidence>
<evidence type="ECO:0000256" key="2">
    <source>
        <dbReference type="ARBA" id="ARBA00009410"/>
    </source>
</evidence>
<dbReference type="InterPro" id="IPR006076">
    <property type="entry name" value="FAD-dep_OxRdtase"/>
</dbReference>
<keyword evidence="4" id="KW-0560">Oxidoreductase</keyword>
<reference evidence="7" key="1">
    <citation type="journal article" date="2019" name="Int. J. Syst. Evol. Microbiol.">
        <title>The Global Catalogue of Microorganisms (GCM) 10K type strain sequencing project: providing services to taxonomists for standard genome sequencing and annotation.</title>
        <authorList>
            <consortium name="The Broad Institute Genomics Platform"/>
            <consortium name="The Broad Institute Genome Sequencing Center for Infectious Disease"/>
            <person name="Wu L."/>
            <person name="Ma J."/>
        </authorList>
    </citation>
    <scope>NUCLEOTIDE SEQUENCE [LARGE SCALE GENOMIC DNA]</scope>
    <source>
        <strain evidence="7">CGMCC 4.7319</strain>
    </source>
</reference>
<proteinExistence type="inferred from homology"/>
<dbReference type="InterPro" id="IPR036188">
    <property type="entry name" value="FAD/NAD-bd_sf"/>
</dbReference>
<gene>
    <name evidence="6" type="ORF">GCM10011609_29080</name>
</gene>
<comment type="similarity">
    <text evidence="2">Belongs to the DadA oxidoreductase family.</text>
</comment>
<dbReference type="EMBL" id="BMNC01000003">
    <property type="protein sequence ID" value="GGM90316.1"/>
    <property type="molecule type" value="Genomic_DNA"/>
</dbReference>
<comment type="cofactor">
    <cofactor evidence="1">
        <name>FAD</name>
        <dbReference type="ChEBI" id="CHEBI:57692"/>
    </cofactor>
</comment>
<dbReference type="NCBIfam" id="TIGR03364">
    <property type="entry name" value="HpnW_proposed"/>
    <property type="match status" value="1"/>
</dbReference>
<organism evidence="6 7">
    <name type="scientific">Lentzea pudingi</name>
    <dbReference type="NCBI Taxonomy" id="1789439"/>
    <lineage>
        <taxon>Bacteria</taxon>
        <taxon>Bacillati</taxon>
        <taxon>Actinomycetota</taxon>
        <taxon>Actinomycetes</taxon>
        <taxon>Pseudonocardiales</taxon>
        <taxon>Pseudonocardiaceae</taxon>
        <taxon>Lentzea</taxon>
    </lineage>
</organism>
<accession>A0ABQ2HUD4</accession>
<evidence type="ECO:0000259" key="5">
    <source>
        <dbReference type="Pfam" id="PF01266"/>
    </source>
</evidence>
<evidence type="ECO:0000313" key="7">
    <source>
        <dbReference type="Proteomes" id="UP000597656"/>
    </source>
</evidence>
<keyword evidence="7" id="KW-1185">Reference proteome</keyword>
<feature type="domain" description="FAD dependent oxidoreductase" evidence="5">
    <location>
        <begin position="20"/>
        <end position="372"/>
    </location>
</feature>
<dbReference type="PANTHER" id="PTHR13847">
    <property type="entry name" value="SARCOSINE DEHYDROGENASE-RELATED"/>
    <property type="match status" value="1"/>
</dbReference>
<dbReference type="Gene3D" id="3.30.9.10">
    <property type="entry name" value="D-Amino Acid Oxidase, subunit A, domain 2"/>
    <property type="match status" value="1"/>
</dbReference>
<name>A0ABQ2HUD4_9PSEU</name>
<sequence>MVGLWVHERPAHCWTVEPTLVIVGAGIVGLAHALEGVRRGMRVVVLDRDERAVGASVRNFGHVCVTAQDGRALGYARDARRTWLDLAPQAGFRLWEAGTVVLARAEDELAVLAEFAASRGDDQVTVLDRRGIDLPLLADDVLGAARLPLDLRVDPREAVPAVASWLAAQGVEFHWRTAVTGVEAGLVRTTRGAFEAGATVVAVGHDVDRLLPDLADAAGLKRCRLRMFEVATPGGHVIAPAVLSGTSMLRYPGLSGTAAAVDVRARIARDQPELLDAVVNLMLTQRPDGNLVVGDTHHYAVTHDPFLDEDIDELVLREAARLLGVPALTVRRRWTGVYASAPDEFLIAAPHPTTRVVSVTSGIGMTTAFGLAPTVLDGLNDRRPGHRAGGGAGR</sequence>
<dbReference type="SUPFAM" id="SSF51905">
    <property type="entry name" value="FAD/NAD(P)-binding domain"/>
    <property type="match status" value="1"/>
</dbReference>
<comment type="caution">
    <text evidence="6">The sequence shown here is derived from an EMBL/GenBank/DDBJ whole genome shotgun (WGS) entry which is preliminary data.</text>
</comment>
<dbReference type="Gene3D" id="3.50.50.60">
    <property type="entry name" value="FAD/NAD(P)-binding domain"/>
    <property type="match status" value="1"/>
</dbReference>
<dbReference type="PANTHER" id="PTHR13847:SF286">
    <property type="entry name" value="D-AMINO ACID DEHYDROGENASE"/>
    <property type="match status" value="1"/>
</dbReference>